<evidence type="ECO:0000256" key="3">
    <source>
        <dbReference type="ARBA" id="ARBA00023187"/>
    </source>
</evidence>
<dbReference type="GO" id="GO:0046540">
    <property type="term" value="C:U4/U6 x U5 tri-snRNP complex"/>
    <property type="evidence" value="ECO:0007669"/>
    <property type="project" value="InterPro"/>
</dbReference>
<dbReference type="EMBL" id="FQNF01000024">
    <property type="protein sequence ID" value="SGZ39503.1"/>
    <property type="molecule type" value="Genomic_DNA"/>
</dbReference>
<dbReference type="InterPro" id="IPR013881">
    <property type="entry name" value="Pre-mRNA_splic_Prp3_dom"/>
</dbReference>
<evidence type="ECO:0000256" key="6">
    <source>
        <dbReference type="SAM" id="MobiDB-lite"/>
    </source>
</evidence>
<name>A0A1L0CXE3_9ASCO</name>
<evidence type="ECO:0000313" key="9">
    <source>
        <dbReference type="EMBL" id="SGZ39503.1"/>
    </source>
</evidence>
<dbReference type="InterPro" id="IPR010541">
    <property type="entry name" value="Prp3_C"/>
</dbReference>
<sequence>MSTNNNKKGLDVELHPSLLSDNLKIVKTLYSRDTNPYLADAPTRGRRRMMMDEESGSKRRRLRKEEPTNGKLFEVDKQEMQPWDEKFYKNDEYEIKEKYLQDYSTMKIDDDSEDEAEDEEDLPSVRFIQHPRLMDVERVHVEDEPVSKDEILIGSQEYLQLPKSERLKLRRKHRRKQRMEKYRKVATGEYSKSVLNNDKLSVKKIQNVLMNDKTIEDPTKFELEVRKKAEERKKAHDLENQRRKEESLKKREEQMTPESSMIECRVFEIHNLSNPKIRFQINTMAKQMKLYGCCVRLRTDISKGKGIIVLLTSKKNSLNKFENKMNKYKEVYDDDMKNFQIETKWTSSLNKDTNKQVENIVNKKIWFMREFKDEMELRGELQKLGLLKFWSL</sequence>
<feature type="region of interest" description="Disordered" evidence="6">
    <location>
        <begin position="231"/>
        <end position="255"/>
    </location>
</feature>
<keyword evidence="3" id="KW-0508">mRNA splicing</keyword>
<dbReference type="GO" id="GO:0000398">
    <property type="term" value="P:mRNA splicing, via spliceosome"/>
    <property type="evidence" value="ECO:0007669"/>
    <property type="project" value="InterPro"/>
</dbReference>
<reference evidence="10" key="1">
    <citation type="submission" date="2016-11" db="EMBL/GenBank/DDBJ databases">
        <authorList>
            <person name="Guldener U."/>
        </authorList>
    </citation>
    <scope>NUCLEOTIDE SEQUENCE [LARGE SCALE GENOMIC DNA]</scope>
</reference>
<protein>
    <submittedName>
        <fullName evidence="9">Uncharacterized protein</fullName>
    </submittedName>
</protein>
<evidence type="ECO:0000259" key="7">
    <source>
        <dbReference type="Pfam" id="PF06544"/>
    </source>
</evidence>
<dbReference type="AlphaFoldDB" id="A0A1L0CXE3"/>
<keyword evidence="4" id="KW-0539">Nucleus</keyword>
<dbReference type="Pfam" id="PF08572">
    <property type="entry name" value="PRP3"/>
    <property type="match status" value="1"/>
</dbReference>
<feature type="coiled-coil region" evidence="5">
    <location>
        <begin position="311"/>
        <end position="338"/>
    </location>
</feature>
<feature type="domain" description="Pre-mRNA-splicing factor 3" evidence="8">
    <location>
        <begin position="54"/>
        <end position="245"/>
    </location>
</feature>
<dbReference type="OrthoDB" id="10264544at2759"/>
<dbReference type="PANTHER" id="PTHR14212:SF0">
    <property type="entry name" value="U4_U6 SMALL NUCLEAR RIBONUCLEOPROTEIN PRP3"/>
    <property type="match status" value="1"/>
</dbReference>
<evidence type="ECO:0000256" key="4">
    <source>
        <dbReference type="ARBA" id="ARBA00023242"/>
    </source>
</evidence>
<evidence type="ECO:0000313" key="10">
    <source>
        <dbReference type="Proteomes" id="UP000183365"/>
    </source>
</evidence>
<keyword evidence="2" id="KW-0507">mRNA processing</keyword>
<keyword evidence="10" id="KW-1185">Reference proteome</keyword>
<dbReference type="Proteomes" id="UP000183365">
    <property type="component" value="Unassembled WGS sequence"/>
</dbReference>
<feature type="compositionally biased region" description="Basic and acidic residues" evidence="6">
    <location>
        <begin position="231"/>
        <end position="254"/>
    </location>
</feature>
<feature type="domain" description="Small nuclear ribonucleoprotein Prp3 C-terminal" evidence="7">
    <location>
        <begin position="265"/>
        <end position="391"/>
    </location>
</feature>
<keyword evidence="5" id="KW-0175">Coiled coil</keyword>
<accession>A0A1L0CXE3</accession>
<evidence type="ECO:0000259" key="8">
    <source>
        <dbReference type="Pfam" id="PF08572"/>
    </source>
</evidence>
<feature type="compositionally biased region" description="Basic and acidic residues" evidence="6">
    <location>
        <begin position="49"/>
        <end position="69"/>
    </location>
</feature>
<feature type="region of interest" description="Disordered" evidence="6">
    <location>
        <begin position="37"/>
        <end position="69"/>
    </location>
</feature>
<dbReference type="VEuPathDB" id="FungiDB:HGUI_01703"/>
<dbReference type="Pfam" id="PF06544">
    <property type="entry name" value="Prp3_C"/>
    <property type="match status" value="1"/>
</dbReference>
<gene>
    <name evidence="9" type="ORF">HGUI_01703</name>
</gene>
<evidence type="ECO:0000256" key="5">
    <source>
        <dbReference type="SAM" id="Coils"/>
    </source>
</evidence>
<evidence type="ECO:0000256" key="2">
    <source>
        <dbReference type="ARBA" id="ARBA00022664"/>
    </source>
</evidence>
<comment type="subcellular location">
    <subcellularLocation>
        <location evidence="1">Nucleus</location>
    </subcellularLocation>
</comment>
<proteinExistence type="predicted"/>
<dbReference type="PANTHER" id="PTHR14212">
    <property type="entry name" value="U4/U6-ASSOCIATED RNA SPLICING FACTOR-RELATED"/>
    <property type="match status" value="1"/>
</dbReference>
<dbReference type="InterPro" id="IPR027104">
    <property type="entry name" value="Prp3"/>
</dbReference>
<organism evidence="9 10">
    <name type="scientific">Hanseniaspora guilliermondii</name>
    <dbReference type="NCBI Taxonomy" id="56406"/>
    <lineage>
        <taxon>Eukaryota</taxon>
        <taxon>Fungi</taxon>
        <taxon>Dikarya</taxon>
        <taxon>Ascomycota</taxon>
        <taxon>Saccharomycotina</taxon>
        <taxon>Saccharomycetes</taxon>
        <taxon>Saccharomycodales</taxon>
        <taxon>Saccharomycodaceae</taxon>
        <taxon>Hanseniaspora</taxon>
    </lineage>
</organism>
<evidence type="ECO:0000256" key="1">
    <source>
        <dbReference type="ARBA" id="ARBA00004123"/>
    </source>
</evidence>